<proteinExistence type="predicted"/>
<reference evidence="1" key="1">
    <citation type="journal article" date="2021" name="Sci. Rep.">
        <title>Diploid genomic architecture of Nitzschia inconspicua, an elite biomass production diatom.</title>
        <authorList>
            <person name="Oliver A."/>
            <person name="Podell S."/>
            <person name="Pinowska A."/>
            <person name="Traller J.C."/>
            <person name="Smith S.R."/>
            <person name="McClure R."/>
            <person name="Beliaev A."/>
            <person name="Bohutskyi P."/>
            <person name="Hill E.A."/>
            <person name="Rabines A."/>
            <person name="Zheng H."/>
            <person name="Allen L.Z."/>
            <person name="Kuo A."/>
            <person name="Grigoriev I.V."/>
            <person name="Allen A.E."/>
            <person name="Hazlebeck D."/>
            <person name="Allen E.E."/>
        </authorList>
    </citation>
    <scope>NUCLEOTIDE SEQUENCE</scope>
    <source>
        <strain evidence="1">Hildebrandi</strain>
    </source>
</reference>
<reference evidence="1" key="2">
    <citation type="submission" date="2021-04" db="EMBL/GenBank/DDBJ databases">
        <authorList>
            <person name="Podell S."/>
        </authorList>
    </citation>
    <scope>NUCLEOTIDE SEQUENCE</scope>
    <source>
        <strain evidence="1">Hildebrandi</strain>
    </source>
</reference>
<gene>
    <name evidence="1" type="ORF">IV203_031644</name>
</gene>
<evidence type="ECO:0000313" key="2">
    <source>
        <dbReference type="Proteomes" id="UP000693970"/>
    </source>
</evidence>
<keyword evidence="2" id="KW-1185">Reference proteome</keyword>
<dbReference type="AlphaFoldDB" id="A0A9K3LXI9"/>
<dbReference type="EMBL" id="JAGRRH010000006">
    <property type="protein sequence ID" value="KAG7368901.1"/>
    <property type="molecule type" value="Genomic_DNA"/>
</dbReference>
<evidence type="ECO:0000313" key="1">
    <source>
        <dbReference type="EMBL" id="KAG7368901.1"/>
    </source>
</evidence>
<dbReference type="OrthoDB" id="10511943at2759"/>
<accession>A0A9K3LXI9</accession>
<dbReference type="Proteomes" id="UP000693970">
    <property type="component" value="Unassembled WGS sequence"/>
</dbReference>
<organism evidence="1 2">
    <name type="scientific">Nitzschia inconspicua</name>
    <dbReference type="NCBI Taxonomy" id="303405"/>
    <lineage>
        <taxon>Eukaryota</taxon>
        <taxon>Sar</taxon>
        <taxon>Stramenopiles</taxon>
        <taxon>Ochrophyta</taxon>
        <taxon>Bacillariophyta</taxon>
        <taxon>Bacillariophyceae</taxon>
        <taxon>Bacillariophycidae</taxon>
        <taxon>Bacillariales</taxon>
        <taxon>Bacillariaceae</taxon>
        <taxon>Nitzschia</taxon>
    </lineage>
</organism>
<sequence length="238" mass="26991">MAFSIHRNTGSLLRCTSRHHRRPPIRLHLINEIDGKILQAARNKVSWEIVQETQQKPILNLSARDLSPESTIEGTSAVERNDDDISRWKNGERWTTTKQLLESLGVDISNEVDILSRCPQLLRLESFMVEETASWIIDLFDVEYLQSEWQLLSYPLDDVVYGLEFVSNMMMMPQSDTRTICAQSSALLLQGIQGGIQERAVQTALGAASEATSQATKAIASDTMKSFRQLRTNRRNKI</sequence>
<protein>
    <submittedName>
        <fullName evidence="1">Uncharacterized protein</fullName>
    </submittedName>
</protein>
<comment type="caution">
    <text evidence="1">The sequence shown here is derived from an EMBL/GenBank/DDBJ whole genome shotgun (WGS) entry which is preliminary data.</text>
</comment>
<name>A0A9K3LXI9_9STRA</name>